<dbReference type="PANTHER" id="PTHR31084">
    <property type="entry name" value="ALPHA-L-FUCOSIDASE 2"/>
    <property type="match status" value="1"/>
</dbReference>
<dbReference type="GO" id="GO:0005975">
    <property type="term" value="P:carbohydrate metabolic process"/>
    <property type="evidence" value="ECO:0007669"/>
    <property type="project" value="InterPro"/>
</dbReference>
<dbReference type="Gene3D" id="1.50.10.10">
    <property type="match status" value="2"/>
</dbReference>
<dbReference type="Pfam" id="PF22124">
    <property type="entry name" value="Glyco_hydro_95_cat"/>
    <property type="match status" value="2"/>
</dbReference>
<dbReference type="STRING" id="98765.A0A2R6NW44"/>
<evidence type="ECO:0000259" key="1">
    <source>
        <dbReference type="Pfam" id="PF22124"/>
    </source>
</evidence>
<sequence>MDMKTFGHTGMKLSGNSAQWADYPESAVWMMLHVWDHFDYTNDVAWFQAQGWPLLKGVASFHLDKLIPDEKFNDLTLVVAPCNSPEQVPITLEWKVDMDSPTDTHRHLSHLIGLYPGYALSSYDSSIQAPPKGHTTYTKSQVLAATETSLIHRGNGTAADGDAGWEKVWRAASWAQLGNASQFYHELTYAVERNYGSNLFSLYDPLDADPIFQIDANFGFPAAVLQAYEGHLRNRFERESPPCSGGLCWANCLLVHNLTKA</sequence>
<dbReference type="PANTHER" id="PTHR31084:SF3">
    <property type="entry name" value="ALPHA-FUCOSIDASE A"/>
    <property type="match status" value="1"/>
</dbReference>
<protein>
    <recommendedName>
        <fullName evidence="1">Glycosyl hydrolase family 95 catalytic domain-containing protein</fullName>
    </recommendedName>
</protein>
<dbReference type="InterPro" id="IPR012341">
    <property type="entry name" value="6hp_glycosidase-like_sf"/>
</dbReference>
<proteinExistence type="predicted"/>
<dbReference type="InterPro" id="IPR008928">
    <property type="entry name" value="6-hairpin_glycosidase_sf"/>
</dbReference>
<comment type="caution">
    <text evidence="2">The sequence shown here is derived from an EMBL/GenBank/DDBJ whole genome shotgun (WGS) entry which is preliminary data.</text>
</comment>
<feature type="domain" description="Glycosyl hydrolase family 95 catalytic" evidence="1">
    <location>
        <begin position="3"/>
        <end position="89"/>
    </location>
</feature>
<dbReference type="OrthoDB" id="2848340at2759"/>
<dbReference type="AlphaFoldDB" id="A0A2R6NW44"/>
<dbReference type="Proteomes" id="UP000186601">
    <property type="component" value="Unassembled WGS sequence"/>
</dbReference>
<organism evidence="2 3">
    <name type="scientific">Hermanssonia centrifuga</name>
    <dbReference type="NCBI Taxonomy" id="98765"/>
    <lineage>
        <taxon>Eukaryota</taxon>
        <taxon>Fungi</taxon>
        <taxon>Dikarya</taxon>
        <taxon>Basidiomycota</taxon>
        <taxon>Agaricomycotina</taxon>
        <taxon>Agaricomycetes</taxon>
        <taxon>Polyporales</taxon>
        <taxon>Meruliaceae</taxon>
        <taxon>Hermanssonia</taxon>
    </lineage>
</organism>
<gene>
    <name evidence="2" type="ORF">PHLCEN_2v7598</name>
</gene>
<evidence type="ECO:0000313" key="2">
    <source>
        <dbReference type="EMBL" id="PSR78035.1"/>
    </source>
</evidence>
<feature type="domain" description="Glycosyl hydrolase family 95 catalytic" evidence="1">
    <location>
        <begin position="93"/>
        <end position="225"/>
    </location>
</feature>
<dbReference type="SUPFAM" id="SSF48208">
    <property type="entry name" value="Six-hairpin glycosidases"/>
    <property type="match status" value="1"/>
</dbReference>
<dbReference type="EMBL" id="MLYV02000762">
    <property type="protein sequence ID" value="PSR78035.1"/>
    <property type="molecule type" value="Genomic_DNA"/>
</dbReference>
<dbReference type="InterPro" id="IPR054363">
    <property type="entry name" value="GH95_cat"/>
</dbReference>
<dbReference type="GO" id="GO:0004560">
    <property type="term" value="F:alpha-L-fucosidase activity"/>
    <property type="evidence" value="ECO:0007669"/>
    <property type="project" value="TreeGrafter"/>
</dbReference>
<name>A0A2R6NW44_9APHY</name>
<evidence type="ECO:0000313" key="3">
    <source>
        <dbReference type="Proteomes" id="UP000186601"/>
    </source>
</evidence>
<reference evidence="2 3" key="1">
    <citation type="submission" date="2018-02" db="EMBL/GenBank/DDBJ databases">
        <title>Genome sequence of the basidiomycete white-rot fungus Phlebia centrifuga.</title>
        <authorList>
            <person name="Granchi Z."/>
            <person name="Peng M."/>
            <person name="de Vries R.P."/>
            <person name="Hilden K."/>
            <person name="Makela M.R."/>
            <person name="Grigoriev I."/>
            <person name="Riley R."/>
        </authorList>
    </citation>
    <scope>NUCLEOTIDE SEQUENCE [LARGE SCALE GENOMIC DNA]</scope>
    <source>
        <strain evidence="2 3">FBCC195</strain>
    </source>
</reference>
<accession>A0A2R6NW44</accession>
<keyword evidence="3" id="KW-1185">Reference proteome</keyword>